<evidence type="ECO:0000313" key="5">
    <source>
        <dbReference type="Proteomes" id="UP000007388"/>
    </source>
</evidence>
<protein>
    <submittedName>
        <fullName evidence="4">Prepilin-type N-terminal cleavage/methylation domain-containing protein</fullName>
    </submittedName>
</protein>
<dbReference type="NCBIfam" id="TIGR02532">
    <property type="entry name" value="IV_pilin_GFxxxE"/>
    <property type="match status" value="1"/>
</dbReference>
<feature type="region of interest" description="Disordered" evidence="3">
    <location>
        <begin position="174"/>
        <end position="193"/>
    </location>
</feature>
<dbReference type="Pfam" id="PF07963">
    <property type="entry name" value="N_methyl"/>
    <property type="match status" value="1"/>
</dbReference>
<comment type="subcellular location">
    <subcellularLocation>
        <location evidence="1">Cell outer membrane</location>
    </subcellularLocation>
</comment>
<evidence type="ECO:0000256" key="3">
    <source>
        <dbReference type="SAM" id="MobiDB-lite"/>
    </source>
</evidence>
<dbReference type="GO" id="GO:0009279">
    <property type="term" value="C:cell outer membrane"/>
    <property type="evidence" value="ECO:0007669"/>
    <property type="project" value="UniProtKB-SubCell"/>
</dbReference>
<evidence type="ECO:0000256" key="1">
    <source>
        <dbReference type="ARBA" id="ARBA00004442"/>
    </source>
</evidence>
<proteinExistence type="predicted"/>
<reference evidence="4 5" key="1">
    <citation type="journal article" date="2013" name="Genome Announc.">
        <title>Whole Genome Sequencing of Thermus oshimai JL-2 and Thermus thermophilus JL-18, Incomplete Denitrifiers from the United States Great Basin.</title>
        <authorList>
            <person name="Murugapiran S.K."/>
            <person name="Huntemann M."/>
            <person name="Wei C.L."/>
            <person name="Han J."/>
            <person name="Detter J.C."/>
            <person name="Han C.S."/>
            <person name="Erkkila T.H."/>
            <person name="Teshima H."/>
            <person name="Chen A."/>
            <person name="Kyrpides N."/>
            <person name="Mavrommatis K."/>
            <person name="Markowitz V."/>
            <person name="Szeto E."/>
            <person name="Ivanova N."/>
            <person name="Pagani I."/>
            <person name="Lam J."/>
            <person name="McDonald A.I."/>
            <person name="Dodsworth J.A."/>
            <person name="Pati A."/>
            <person name="Goodwin L."/>
            <person name="Peters L."/>
            <person name="Pitluck S."/>
            <person name="Woyke T."/>
            <person name="Hedlund B.P."/>
        </authorList>
    </citation>
    <scope>NUCLEOTIDE SEQUENCE [LARGE SCALE GENOMIC DNA]</scope>
    <source>
        <strain evidence="4 5">JL-18</strain>
    </source>
</reference>
<dbReference type="PATRIC" id="fig|798128.4.peg.809"/>
<evidence type="ECO:0000256" key="2">
    <source>
        <dbReference type="ARBA" id="ARBA00023237"/>
    </source>
</evidence>
<feature type="compositionally biased region" description="Pro residues" evidence="3">
    <location>
        <begin position="183"/>
        <end position="193"/>
    </location>
</feature>
<keyword evidence="2" id="KW-0998">Cell outer membrane</keyword>
<dbReference type="RefSeq" id="WP_014629428.1">
    <property type="nucleotide sequence ID" value="NC_017587.1"/>
</dbReference>
<dbReference type="InterPro" id="IPR012902">
    <property type="entry name" value="N_methyl_site"/>
</dbReference>
<gene>
    <name evidence="4" type="ORF">TtJL18_0834</name>
</gene>
<keyword evidence="2" id="KW-0472">Membrane</keyword>
<evidence type="ECO:0000313" key="4">
    <source>
        <dbReference type="EMBL" id="AFH38736.1"/>
    </source>
</evidence>
<accession>H9ZQX6</accession>
<name>H9ZQX6_THETH</name>
<dbReference type="Proteomes" id="UP000007388">
    <property type="component" value="Chromosome"/>
</dbReference>
<dbReference type="EMBL" id="CP003252">
    <property type="protein sequence ID" value="AFH38736.1"/>
    <property type="molecule type" value="Genomic_DNA"/>
</dbReference>
<dbReference type="KEGG" id="ttl:TtJL18_0834"/>
<sequence length="193" mass="20547">MRKGLTFVEVLIALAVLGIAFGALLMSQVSNLRASAQARFATDAKAAAVQVLERRSAEVLKSEIVPALSPYKDAPLDPDNPSGNWRSFYFVDYYFSCPTRVAPSPKQRGGSVANLRPDLTCSGTETVFGIPVAWSIRGESGILGEGVVTVVVTATHPRGPKVTMGRRVTCYDVYPSPTQDQPAPCPPPGGGRP</sequence>
<dbReference type="HOGENOM" id="CLU_1460655_0_0_0"/>
<dbReference type="AlphaFoldDB" id="H9ZQX6"/>
<organism evidence="4 5">
    <name type="scientific">Thermus thermophilus JL-18</name>
    <dbReference type="NCBI Taxonomy" id="798128"/>
    <lineage>
        <taxon>Bacteria</taxon>
        <taxon>Thermotogati</taxon>
        <taxon>Deinococcota</taxon>
        <taxon>Deinococci</taxon>
        <taxon>Thermales</taxon>
        <taxon>Thermaceae</taxon>
        <taxon>Thermus</taxon>
    </lineage>
</organism>
<dbReference type="STRING" id="798128.TtJL18_0834"/>